<dbReference type="Proteomes" id="UP000322873">
    <property type="component" value="Unassembled WGS sequence"/>
</dbReference>
<dbReference type="Pfam" id="PF00615">
    <property type="entry name" value="RGS"/>
    <property type="match status" value="1"/>
</dbReference>
<dbReference type="SMART" id="SM00315">
    <property type="entry name" value="RGS"/>
    <property type="match status" value="1"/>
</dbReference>
<gene>
    <name evidence="4" type="ORF">EYC84_004184</name>
</gene>
<dbReference type="PROSITE" id="PS50132">
    <property type="entry name" value="RGS"/>
    <property type="match status" value="1"/>
</dbReference>
<accession>A0A5M9K4K2</accession>
<dbReference type="PANTHER" id="PTHR13155:SF1">
    <property type="entry name" value="A-KINASE ANCHOR PROTEIN 10, MITOCHONDRIAL"/>
    <property type="match status" value="1"/>
</dbReference>
<keyword evidence="5" id="KW-1185">Reference proteome</keyword>
<keyword evidence="2" id="KW-0812">Transmembrane</keyword>
<feature type="transmembrane region" description="Helical" evidence="2">
    <location>
        <begin position="351"/>
        <end position="372"/>
    </location>
</feature>
<dbReference type="VEuPathDB" id="FungiDB:MFRU_002g03960"/>
<keyword evidence="2" id="KW-1133">Transmembrane helix</keyword>
<evidence type="ECO:0000256" key="1">
    <source>
        <dbReference type="SAM" id="MobiDB-lite"/>
    </source>
</evidence>
<name>A0A5M9K4K2_MONFR</name>
<evidence type="ECO:0000313" key="4">
    <source>
        <dbReference type="EMBL" id="KAA8574952.1"/>
    </source>
</evidence>
<proteinExistence type="predicted"/>
<reference evidence="4 5" key="1">
    <citation type="submission" date="2019-06" db="EMBL/GenBank/DDBJ databases">
        <title>Genome Sequence of the Brown Rot Fungal Pathogen Monilinia fructicola.</title>
        <authorList>
            <person name="De Miccolis Angelini R.M."/>
            <person name="Landi L."/>
            <person name="Abate D."/>
            <person name="Pollastro S."/>
            <person name="Romanazzi G."/>
            <person name="Faretra F."/>
        </authorList>
    </citation>
    <scope>NUCLEOTIDE SEQUENCE [LARGE SCALE GENOMIC DNA]</scope>
    <source>
        <strain evidence="4 5">Mfrc123</strain>
    </source>
</reference>
<dbReference type="GO" id="GO:0005886">
    <property type="term" value="C:plasma membrane"/>
    <property type="evidence" value="ECO:0007669"/>
    <property type="project" value="TreeGrafter"/>
</dbReference>
<feature type="region of interest" description="Disordered" evidence="1">
    <location>
        <begin position="95"/>
        <end position="114"/>
    </location>
</feature>
<dbReference type="PANTHER" id="PTHR13155">
    <property type="entry name" value="A-KINASE ANCHOR PROTEINS"/>
    <property type="match status" value="1"/>
</dbReference>
<feature type="transmembrane region" description="Helical" evidence="2">
    <location>
        <begin position="266"/>
        <end position="291"/>
    </location>
</feature>
<feature type="transmembrane region" description="Helical" evidence="2">
    <location>
        <begin position="298"/>
        <end position="318"/>
    </location>
</feature>
<dbReference type="InterPro" id="IPR016137">
    <property type="entry name" value="RGS"/>
</dbReference>
<evidence type="ECO:0000313" key="5">
    <source>
        <dbReference type="Proteomes" id="UP000322873"/>
    </source>
</evidence>
<protein>
    <recommendedName>
        <fullName evidence="3">RGS domain-containing protein</fullName>
    </recommendedName>
</protein>
<organism evidence="4 5">
    <name type="scientific">Monilinia fructicola</name>
    <name type="common">Brown rot fungus</name>
    <name type="synonym">Ciboria fructicola</name>
    <dbReference type="NCBI Taxonomy" id="38448"/>
    <lineage>
        <taxon>Eukaryota</taxon>
        <taxon>Fungi</taxon>
        <taxon>Dikarya</taxon>
        <taxon>Ascomycota</taxon>
        <taxon>Pezizomycotina</taxon>
        <taxon>Leotiomycetes</taxon>
        <taxon>Helotiales</taxon>
        <taxon>Sclerotiniaceae</taxon>
        <taxon>Monilinia</taxon>
    </lineage>
</organism>
<comment type="caution">
    <text evidence="4">The sequence shown here is derived from an EMBL/GenBank/DDBJ whole genome shotgun (WGS) entry which is preliminary data.</text>
</comment>
<feature type="domain" description="RGS" evidence="3">
    <location>
        <begin position="192"/>
        <end position="262"/>
    </location>
</feature>
<keyword evidence="2" id="KW-0472">Membrane</keyword>
<sequence>MSASPQPDLNRNRLPTLFEVLSRRTLPPVDLFSFYIYMRDQQRSVDYLDFWLDVAQHMSLCRHYVRELRRSVMIGTPKGEDAQSKRSSAVLENLGDMNQPAAGPSMFNTEKEKNQDAQMSAFLREQSDTGEVLAPHGHSPSHSLGSNVSGNNLGAVSSERTRPSIVSSPMELASDSNSPPHTVARGDIRASAEKILYTFLLPGAEREIILPHAITQDITISIEERGRDDPEVFDAAKDYVFQAMERDAFPGFLRMKALGNLVPPSMLFRLIVGLLSMFAGFWAGFILIFLNYPHHTRVWLILPFTLGTYALCTHQYALDPILALAGYSEYTFMSFSKIREPFVRKLLNKRALVVLMVTAITDACLVLLFALVPGKRLQLQNDTKTHHGYGTDEGNGDLGLVFIRARCSWDRSSPSYKVIWDFVHRVGWQEDITV</sequence>
<evidence type="ECO:0000259" key="3">
    <source>
        <dbReference type="PROSITE" id="PS50132"/>
    </source>
</evidence>
<dbReference type="Gene3D" id="1.10.167.10">
    <property type="entry name" value="Regulator of G-protein Signalling 4, domain 2"/>
    <property type="match status" value="1"/>
</dbReference>
<dbReference type="InterPro" id="IPR052246">
    <property type="entry name" value="Cell_Polariz_PKAAnc"/>
</dbReference>
<dbReference type="SUPFAM" id="SSF48097">
    <property type="entry name" value="Regulator of G-protein signaling, RGS"/>
    <property type="match status" value="1"/>
</dbReference>
<dbReference type="InterPro" id="IPR036305">
    <property type="entry name" value="RGS_sf"/>
</dbReference>
<dbReference type="EMBL" id="VICG01000002">
    <property type="protein sequence ID" value="KAA8574952.1"/>
    <property type="molecule type" value="Genomic_DNA"/>
</dbReference>
<feature type="region of interest" description="Disordered" evidence="1">
    <location>
        <begin position="131"/>
        <end position="182"/>
    </location>
</feature>
<evidence type="ECO:0000256" key="2">
    <source>
        <dbReference type="SAM" id="Phobius"/>
    </source>
</evidence>
<dbReference type="AlphaFoldDB" id="A0A5M9K4K2"/>
<feature type="compositionally biased region" description="Low complexity" evidence="1">
    <location>
        <begin position="135"/>
        <end position="146"/>
    </location>
</feature>
<dbReference type="GO" id="GO:0008104">
    <property type="term" value="P:intracellular protein localization"/>
    <property type="evidence" value="ECO:0007669"/>
    <property type="project" value="TreeGrafter"/>
</dbReference>
<dbReference type="InterPro" id="IPR044926">
    <property type="entry name" value="RGS_subdomain_2"/>
</dbReference>